<evidence type="ECO:0000313" key="2">
    <source>
        <dbReference type="EMBL" id="RKR18571.1"/>
    </source>
</evidence>
<keyword evidence="1" id="KW-0812">Transmembrane</keyword>
<name>A0A495EPH9_9MICC</name>
<keyword evidence="1" id="KW-0472">Membrane</keyword>
<dbReference type="EMBL" id="RBIR01000006">
    <property type="protein sequence ID" value="RKR18571.1"/>
    <property type="molecule type" value="Genomic_DNA"/>
</dbReference>
<keyword evidence="1" id="KW-1133">Transmembrane helix</keyword>
<dbReference type="AlphaFoldDB" id="A0A495EPH9"/>
<sequence length="523" mass="53475">MVAHLLRLKLTLLRNSVRRSPWQLVGLGIGSLYALGIVGLCVAGLLFLRSQEIELAQTVVVLGGAAALLGWAIIPVAVSAADMTLDPARFTTFAVPMPQLLAGLALGGLIGIPGLATTVVALATVGTWSRSVPAAAGALLGAVLGVLSCVVLSKVVTTATAGLASSRRFKDISAVAFLIPLVLTGPIVAGIARGISGSGDFPAALARTLSWTPAGAAFALGGELAAGNYAAAAVKFLVAAATLAGLALAWKALLRRALVTPPYAGTSKRRAGGPGLFRIFPATPAAAVAARSLYYWLRDPRYAGALVVVPLLPVLFLFQGSQSGFYGPFQFVGPLTAFLLAWSISTDVSYDSTAFALHVAAGVRGADDRLGRAAACLSFALPVVLLFSIGPFFFTGAWDRLPGVLGLSLGVLFSGLGLASVISARYTVSVPLPGDSPFKKPPGNVAQTLAVQFGGMAVLMVLVAPEVGLVAAQFITSSPVPGWIALVLGPVLGLTLFAAGVRTGGAWLDRRAPELLAQLAVNR</sequence>
<organism evidence="2 3">
    <name type="scientific">Arthrobacter oryzae</name>
    <dbReference type="NCBI Taxonomy" id="409290"/>
    <lineage>
        <taxon>Bacteria</taxon>
        <taxon>Bacillati</taxon>
        <taxon>Actinomycetota</taxon>
        <taxon>Actinomycetes</taxon>
        <taxon>Micrococcales</taxon>
        <taxon>Micrococcaceae</taxon>
        <taxon>Arthrobacter</taxon>
    </lineage>
</organism>
<feature type="transmembrane region" description="Helical" evidence="1">
    <location>
        <begin position="100"/>
        <end position="125"/>
    </location>
</feature>
<evidence type="ECO:0000313" key="3">
    <source>
        <dbReference type="Proteomes" id="UP000276055"/>
    </source>
</evidence>
<feature type="transmembrane region" description="Helical" evidence="1">
    <location>
        <begin position="449"/>
        <end position="475"/>
    </location>
</feature>
<feature type="transmembrane region" description="Helical" evidence="1">
    <location>
        <begin position="173"/>
        <end position="192"/>
    </location>
</feature>
<protein>
    <submittedName>
        <fullName evidence="2">ABC-2 type transport system permease protein</fullName>
    </submittedName>
</protein>
<feature type="transmembrane region" description="Helical" evidence="1">
    <location>
        <begin position="481"/>
        <end position="501"/>
    </location>
</feature>
<feature type="transmembrane region" description="Helical" evidence="1">
    <location>
        <begin position="302"/>
        <end position="318"/>
    </location>
</feature>
<feature type="transmembrane region" description="Helical" evidence="1">
    <location>
        <begin position="59"/>
        <end position="80"/>
    </location>
</feature>
<feature type="transmembrane region" description="Helical" evidence="1">
    <location>
        <begin position="373"/>
        <end position="394"/>
    </location>
</feature>
<feature type="transmembrane region" description="Helical" evidence="1">
    <location>
        <begin position="406"/>
        <end position="428"/>
    </location>
</feature>
<accession>A0A495EPH9</accession>
<dbReference type="RefSeq" id="WP_120954435.1">
    <property type="nucleotide sequence ID" value="NZ_RBIR01000006.1"/>
</dbReference>
<feature type="transmembrane region" description="Helical" evidence="1">
    <location>
        <begin position="232"/>
        <end position="254"/>
    </location>
</feature>
<feature type="transmembrane region" description="Helical" evidence="1">
    <location>
        <begin position="20"/>
        <end position="47"/>
    </location>
</feature>
<feature type="transmembrane region" description="Helical" evidence="1">
    <location>
        <begin position="348"/>
        <end position="366"/>
    </location>
</feature>
<dbReference type="Proteomes" id="UP000276055">
    <property type="component" value="Unassembled WGS sequence"/>
</dbReference>
<gene>
    <name evidence="2" type="ORF">C8D78_2765</name>
</gene>
<feature type="transmembrane region" description="Helical" evidence="1">
    <location>
        <begin position="132"/>
        <end position="153"/>
    </location>
</feature>
<dbReference type="OrthoDB" id="3261041at2"/>
<reference evidence="2 3" key="1">
    <citation type="submission" date="2018-10" db="EMBL/GenBank/DDBJ databases">
        <title>Genomic Encyclopedia of Type Strains, Phase IV (KMG-IV): sequencing the most valuable type-strain genomes for metagenomic binning, comparative biology and taxonomic classification.</title>
        <authorList>
            <person name="Goeker M."/>
        </authorList>
    </citation>
    <scope>NUCLEOTIDE SEQUENCE [LARGE SCALE GENOMIC DNA]</scope>
    <source>
        <strain evidence="2 3">DSM 25586</strain>
    </source>
</reference>
<comment type="caution">
    <text evidence="2">The sequence shown here is derived from an EMBL/GenBank/DDBJ whole genome shotgun (WGS) entry which is preliminary data.</text>
</comment>
<evidence type="ECO:0000256" key="1">
    <source>
        <dbReference type="SAM" id="Phobius"/>
    </source>
</evidence>
<proteinExistence type="predicted"/>